<keyword evidence="3 5" id="KW-0378">Hydrolase</keyword>
<accession>A0A174F7C7</accession>
<dbReference type="Pfam" id="PF13742">
    <property type="entry name" value="tRNA_anti_2"/>
    <property type="match status" value="1"/>
</dbReference>
<dbReference type="AlphaFoldDB" id="A0A174F7C7"/>
<evidence type="ECO:0000259" key="8">
    <source>
        <dbReference type="Pfam" id="PF13742"/>
    </source>
</evidence>
<dbReference type="EMBL" id="CYYP01000015">
    <property type="protein sequence ID" value="CUO46163.1"/>
    <property type="molecule type" value="Genomic_DNA"/>
</dbReference>
<dbReference type="NCBIfam" id="TIGR00237">
    <property type="entry name" value="xseA"/>
    <property type="match status" value="1"/>
</dbReference>
<evidence type="ECO:0000256" key="5">
    <source>
        <dbReference type="HAMAP-Rule" id="MF_00378"/>
    </source>
</evidence>
<dbReference type="GO" id="GO:0009318">
    <property type="term" value="C:exodeoxyribonuclease VII complex"/>
    <property type="evidence" value="ECO:0007669"/>
    <property type="project" value="UniProtKB-UniRule"/>
</dbReference>
<comment type="similarity">
    <text evidence="5 6">Belongs to the XseA family.</text>
</comment>
<comment type="function">
    <text evidence="5">Bidirectionally degrades single-stranded DNA into large acid-insoluble oligonucleotides, which are then degraded further into small acid-soluble oligonucleotides.</text>
</comment>
<comment type="subcellular location">
    <subcellularLocation>
        <location evidence="5 6">Cytoplasm</location>
    </subcellularLocation>
</comment>
<dbReference type="CDD" id="cd04489">
    <property type="entry name" value="ExoVII_LU_OBF"/>
    <property type="match status" value="1"/>
</dbReference>
<gene>
    <name evidence="5 9" type="primary">xseA</name>
    <name evidence="9" type="ORF">ERS852381_01631</name>
</gene>
<dbReference type="GO" id="GO:0008855">
    <property type="term" value="F:exodeoxyribonuclease VII activity"/>
    <property type="evidence" value="ECO:0007669"/>
    <property type="project" value="UniProtKB-UniRule"/>
</dbReference>
<evidence type="ECO:0000256" key="1">
    <source>
        <dbReference type="ARBA" id="ARBA00022490"/>
    </source>
</evidence>
<dbReference type="PANTHER" id="PTHR30008:SF0">
    <property type="entry name" value="EXODEOXYRIBONUCLEASE 7 LARGE SUBUNIT"/>
    <property type="match status" value="1"/>
</dbReference>
<sequence length="483" mass="51812">MAGWNLTGNAVSAEFDGSDEQERKELSVSQAVEIAAGALDAIPQLSVLGEVTGFRGPNARSGHCYFQIKDDSAAVDCIIWKGAYLKRTFDLRDGMQVSFKGSFNLYKPTGRMSFVARSFSLAGEGLLRQQVAQLAEKLRREGLMDEARKRRIPVFCSRVAVVTSLSGAVIDDVKRTLRRRNPLVELVCVGARVQGEGAPAELIEGLRRAAAVTPAPDCILLVRGGGSFEDLMTFNDEELARAVAACPVPVVTGIGHEPDTSICDMVSDRRASTPTAAAESVAPAMTELADVLEARYQRLGAAMASMIGSAQVDLEMLDQRGRRAWNTYTARLGDALDAAACRPCLNDPTFMVERRESELALTADRLSGAIVRSVGTFRSNFERLPERLVASTSGLDGKRHALTLASSRLEHQGRTMLNKPASDLGRAAASLDALSPLKVLARGYSIAYSDDGVATSAKTFKPGDAIRVRMADGNVAATVNTVE</sequence>
<comment type="subunit">
    <text evidence="5">Heterooligomer composed of large and small subunits.</text>
</comment>
<dbReference type="InterPro" id="IPR020579">
    <property type="entry name" value="Exonuc_VII_lsu_C"/>
</dbReference>
<dbReference type="HAMAP" id="MF_00378">
    <property type="entry name" value="Exonuc_7_L"/>
    <property type="match status" value="1"/>
</dbReference>
<dbReference type="GO" id="GO:0006308">
    <property type="term" value="P:DNA catabolic process"/>
    <property type="evidence" value="ECO:0007669"/>
    <property type="project" value="UniProtKB-UniRule"/>
</dbReference>
<keyword evidence="1 5" id="KW-0963">Cytoplasm</keyword>
<reference evidence="9 10" key="1">
    <citation type="submission" date="2015-09" db="EMBL/GenBank/DDBJ databases">
        <authorList>
            <consortium name="Pathogen Informatics"/>
        </authorList>
    </citation>
    <scope>NUCLEOTIDE SEQUENCE [LARGE SCALE GENOMIC DNA]</scope>
    <source>
        <strain evidence="9 10">2789STDY5608823</strain>
    </source>
</reference>
<keyword evidence="4 5" id="KW-0269">Exonuclease</keyword>
<feature type="domain" description="Exonuclease VII large subunit C-terminal" evidence="7">
    <location>
        <begin position="143"/>
        <end position="477"/>
    </location>
</feature>
<dbReference type="EC" id="3.1.11.6" evidence="5"/>
<comment type="catalytic activity">
    <reaction evidence="5 6">
        <text>Exonucleolytic cleavage in either 5'- to 3'- or 3'- to 5'-direction to yield nucleoside 5'-phosphates.</text>
        <dbReference type="EC" id="3.1.11.6"/>
    </reaction>
</comment>
<organism evidence="9 10">
    <name type="scientific">Collinsella aerofaciens</name>
    <dbReference type="NCBI Taxonomy" id="74426"/>
    <lineage>
        <taxon>Bacteria</taxon>
        <taxon>Bacillati</taxon>
        <taxon>Actinomycetota</taxon>
        <taxon>Coriobacteriia</taxon>
        <taxon>Coriobacteriales</taxon>
        <taxon>Coriobacteriaceae</taxon>
        <taxon>Collinsella</taxon>
    </lineage>
</organism>
<dbReference type="InterPro" id="IPR025824">
    <property type="entry name" value="OB-fold_nuc-bd_dom"/>
</dbReference>
<evidence type="ECO:0000259" key="7">
    <source>
        <dbReference type="Pfam" id="PF02601"/>
    </source>
</evidence>
<protein>
    <recommendedName>
        <fullName evidence="5">Exodeoxyribonuclease 7 large subunit</fullName>
        <ecNumber evidence="5">3.1.11.6</ecNumber>
    </recommendedName>
    <alternativeName>
        <fullName evidence="5">Exodeoxyribonuclease VII large subunit</fullName>
        <shortName evidence="5">Exonuclease VII large subunit</shortName>
    </alternativeName>
</protein>
<dbReference type="InterPro" id="IPR003753">
    <property type="entry name" value="Exonuc_VII_L"/>
</dbReference>
<keyword evidence="2 5" id="KW-0540">Nuclease</keyword>
<dbReference type="Proteomes" id="UP000095468">
    <property type="component" value="Unassembled WGS sequence"/>
</dbReference>
<dbReference type="Pfam" id="PF02601">
    <property type="entry name" value="Exonuc_VII_L"/>
    <property type="match status" value="1"/>
</dbReference>
<evidence type="ECO:0000256" key="6">
    <source>
        <dbReference type="RuleBase" id="RU004355"/>
    </source>
</evidence>
<evidence type="ECO:0000313" key="9">
    <source>
        <dbReference type="EMBL" id="CUO46163.1"/>
    </source>
</evidence>
<dbReference type="GO" id="GO:0003676">
    <property type="term" value="F:nucleic acid binding"/>
    <property type="evidence" value="ECO:0007669"/>
    <property type="project" value="InterPro"/>
</dbReference>
<evidence type="ECO:0000256" key="4">
    <source>
        <dbReference type="ARBA" id="ARBA00022839"/>
    </source>
</evidence>
<feature type="domain" description="OB-fold nucleic acid binding" evidence="8">
    <location>
        <begin position="27"/>
        <end position="118"/>
    </location>
</feature>
<name>A0A174F7C7_9ACTN</name>
<evidence type="ECO:0000256" key="2">
    <source>
        <dbReference type="ARBA" id="ARBA00022722"/>
    </source>
</evidence>
<dbReference type="GO" id="GO:0005737">
    <property type="term" value="C:cytoplasm"/>
    <property type="evidence" value="ECO:0007669"/>
    <property type="project" value="UniProtKB-SubCell"/>
</dbReference>
<dbReference type="PANTHER" id="PTHR30008">
    <property type="entry name" value="EXODEOXYRIBONUCLEASE 7 LARGE SUBUNIT"/>
    <property type="match status" value="1"/>
</dbReference>
<evidence type="ECO:0000256" key="3">
    <source>
        <dbReference type="ARBA" id="ARBA00022801"/>
    </source>
</evidence>
<proteinExistence type="inferred from homology"/>
<dbReference type="RefSeq" id="WP_055287247.1">
    <property type="nucleotide sequence ID" value="NZ_CYYP01000015.1"/>
</dbReference>
<evidence type="ECO:0000313" key="10">
    <source>
        <dbReference type="Proteomes" id="UP000095468"/>
    </source>
</evidence>